<dbReference type="Pfam" id="PF04069">
    <property type="entry name" value="OpuAC"/>
    <property type="match status" value="1"/>
</dbReference>
<keyword evidence="4" id="KW-1185">Reference proteome</keyword>
<accession>A0A927FY67</accession>
<comment type="caution">
    <text evidence="3">The sequence shown here is derived from an EMBL/GenBank/DDBJ whole genome shotgun (WGS) entry which is preliminary data.</text>
</comment>
<feature type="domain" description="ABC-type glycine betaine transport system substrate-binding" evidence="2">
    <location>
        <begin position="50"/>
        <end position="325"/>
    </location>
</feature>
<proteinExistence type="predicted"/>
<feature type="signal peptide" evidence="1">
    <location>
        <begin position="1"/>
        <end position="22"/>
    </location>
</feature>
<dbReference type="RefSeq" id="WP_191777862.1">
    <property type="nucleotide sequence ID" value="NZ_JACYFU010000005.1"/>
</dbReference>
<dbReference type="GO" id="GO:0022857">
    <property type="term" value="F:transmembrane transporter activity"/>
    <property type="evidence" value="ECO:0007669"/>
    <property type="project" value="InterPro"/>
</dbReference>
<sequence length="341" mass="36189">MPFVRLSALGFALALLAQPALAQVTVLDEAQDATAAQGSDAPPPPCGTAPITIARMSWSSAALLADIHAKVLEKAFGCTVSVIPGDLAATASSMGSTGQPAVAPEMWVTRIADVWNGAIEGQMVRSAAPTYKQSTFEGWYVPSFMGVAGGPVPAAASLADFIAAAQPEGKVRFISCPADWACAVINRNLIAAYGLTERFEIVEPANRFEMDALIGEAVSRKQPVVFYYWQPNAVLAQLDFTALDMGAYDEAAFKCLASLTCPDPKPSAFAPEIVVTAVVDRLFTDIPAVAGYFQRASLDLETMDELLAELNETGATSQSVAERFVVEHEDIWRAWTGPVAP</sequence>
<dbReference type="EMBL" id="JACYFU010000005">
    <property type="protein sequence ID" value="MBD8067103.1"/>
    <property type="molecule type" value="Genomic_DNA"/>
</dbReference>
<evidence type="ECO:0000313" key="4">
    <source>
        <dbReference type="Proteomes" id="UP000654108"/>
    </source>
</evidence>
<gene>
    <name evidence="3" type="ORF">IC608_16655</name>
</gene>
<evidence type="ECO:0000313" key="3">
    <source>
        <dbReference type="EMBL" id="MBD8067103.1"/>
    </source>
</evidence>
<name>A0A927FY67_9HYPH</name>
<evidence type="ECO:0000259" key="2">
    <source>
        <dbReference type="Pfam" id="PF04069"/>
    </source>
</evidence>
<evidence type="ECO:0000256" key="1">
    <source>
        <dbReference type="SAM" id="SignalP"/>
    </source>
</evidence>
<protein>
    <recommendedName>
        <fullName evidence="2">ABC-type glycine betaine transport system substrate-binding domain-containing protein</fullName>
    </recommendedName>
</protein>
<dbReference type="InterPro" id="IPR007210">
    <property type="entry name" value="ABC_Gly_betaine_transp_sub-bd"/>
</dbReference>
<dbReference type="Gene3D" id="3.40.190.10">
    <property type="entry name" value="Periplasmic binding protein-like II"/>
    <property type="match status" value="1"/>
</dbReference>
<organism evidence="3 4">
    <name type="scientific">Devosia oryzisoli</name>
    <dbReference type="NCBI Taxonomy" id="2774138"/>
    <lineage>
        <taxon>Bacteria</taxon>
        <taxon>Pseudomonadati</taxon>
        <taxon>Pseudomonadota</taxon>
        <taxon>Alphaproteobacteria</taxon>
        <taxon>Hyphomicrobiales</taxon>
        <taxon>Devosiaceae</taxon>
        <taxon>Devosia</taxon>
    </lineage>
</organism>
<dbReference type="AlphaFoldDB" id="A0A927FY67"/>
<dbReference type="Proteomes" id="UP000654108">
    <property type="component" value="Unassembled WGS sequence"/>
</dbReference>
<keyword evidence="1" id="KW-0732">Signal</keyword>
<feature type="chain" id="PRO_5037849234" description="ABC-type glycine betaine transport system substrate-binding domain-containing protein" evidence="1">
    <location>
        <begin position="23"/>
        <end position="341"/>
    </location>
</feature>
<dbReference type="SUPFAM" id="SSF53850">
    <property type="entry name" value="Periplasmic binding protein-like II"/>
    <property type="match status" value="1"/>
</dbReference>
<dbReference type="Gene3D" id="3.40.190.100">
    <property type="entry name" value="Glycine betaine-binding periplasmic protein, domain 2"/>
    <property type="match status" value="1"/>
</dbReference>
<reference evidence="3" key="1">
    <citation type="submission" date="2020-09" db="EMBL/GenBank/DDBJ databases">
        <title>Genome seq and assembly of Devosia sp.</title>
        <authorList>
            <person name="Chhetri G."/>
        </authorList>
    </citation>
    <scope>NUCLEOTIDE SEQUENCE</scope>
    <source>
        <strain evidence="3">PTR5</strain>
    </source>
</reference>
<dbReference type="GO" id="GO:0043190">
    <property type="term" value="C:ATP-binding cassette (ABC) transporter complex"/>
    <property type="evidence" value="ECO:0007669"/>
    <property type="project" value="InterPro"/>
</dbReference>